<keyword evidence="4 5" id="KW-0472">Membrane</keyword>
<feature type="transmembrane region" description="Helical" evidence="5">
    <location>
        <begin position="41"/>
        <end position="60"/>
    </location>
</feature>
<dbReference type="EMBL" id="CP019699">
    <property type="protein sequence ID" value="AQS56634.1"/>
    <property type="molecule type" value="Genomic_DNA"/>
</dbReference>
<proteinExistence type="predicted"/>
<evidence type="ECO:0000256" key="3">
    <source>
        <dbReference type="ARBA" id="ARBA00022989"/>
    </source>
</evidence>
<reference evidence="6 7" key="1">
    <citation type="journal article" date="2015" name="Int. J. Syst. Evol. Microbiol.">
        <title>Novibacillus thermophilus gen. nov., sp. nov., a Gram-staining-negative and moderately thermophilic member of the family Thermoactinomycetaceae.</title>
        <authorList>
            <person name="Yang G."/>
            <person name="Chen J."/>
            <person name="Zhou S."/>
        </authorList>
    </citation>
    <scope>NUCLEOTIDE SEQUENCE [LARGE SCALE GENOMIC DNA]</scope>
    <source>
        <strain evidence="6 7">SG-1</strain>
    </source>
</reference>
<evidence type="ECO:0000256" key="5">
    <source>
        <dbReference type="SAM" id="Phobius"/>
    </source>
</evidence>
<dbReference type="RefSeq" id="WP_077720495.1">
    <property type="nucleotide sequence ID" value="NZ_CP019699.1"/>
</dbReference>
<dbReference type="KEGG" id="ntr:B0W44_13595"/>
<dbReference type="OrthoDB" id="2365314at2"/>
<evidence type="ECO:0000313" key="7">
    <source>
        <dbReference type="Proteomes" id="UP000188603"/>
    </source>
</evidence>
<protein>
    <submittedName>
        <fullName evidence="6">Uncharacterized protein</fullName>
    </submittedName>
</protein>
<dbReference type="STRING" id="1471761.B0W44_13595"/>
<keyword evidence="2 5" id="KW-0812">Transmembrane</keyword>
<evidence type="ECO:0000256" key="1">
    <source>
        <dbReference type="ARBA" id="ARBA00022475"/>
    </source>
</evidence>
<evidence type="ECO:0000256" key="4">
    <source>
        <dbReference type="ARBA" id="ARBA00023136"/>
    </source>
</evidence>
<gene>
    <name evidence="6" type="ORF">B0W44_13595</name>
</gene>
<dbReference type="Proteomes" id="UP000188603">
    <property type="component" value="Chromosome"/>
</dbReference>
<dbReference type="AlphaFoldDB" id="A0A1U9K9C2"/>
<evidence type="ECO:0000313" key="6">
    <source>
        <dbReference type="EMBL" id="AQS56634.1"/>
    </source>
</evidence>
<dbReference type="Pfam" id="PF07457">
    <property type="entry name" value="DUF1516"/>
    <property type="match status" value="1"/>
</dbReference>
<sequence length="117" mass="13225">MANVLYFTHADSWAVTLLLFIASFALIKTGKVKGHKITRMILRLFFVVMVISGLGMLFLYQFPLMYIVKGIIAVWLIAVMERILSRTEAGQRAGSSWVQFAVALLLVLLLGFEVIRF</sequence>
<organism evidence="6 7">
    <name type="scientific">Novibacillus thermophilus</name>
    <dbReference type="NCBI Taxonomy" id="1471761"/>
    <lineage>
        <taxon>Bacteria</taxon>
        <taxon>Bacillati</taxon>
        <taxon>Bacillota</taxon>
        <taxon>Bacilli</taxon>
        <taxon>Bacillales</taxon>
        <taxon>Thermoactinomycetaceae</taxon>
        <taxon>Novibacillus</taxon>
    </lineage>
</organism>
<dbReference type="InterPro" id="IPR010899">
    <property type="entry name" value="UPF0344"/>
</dbReference>
<accession>A0A1U9K9C2</accession>
<keyword evidence="7" id="KW-1185">Reference proteome</keyword>
<name>A0A1U9K9C2_9BACL</name>
<keyword evidence="1" id="KW-1003">Cell membrane</keyword>
<evidence type="ECO:0000256" key="2">
    <source>
        <dbReference type="ARBA" id="ARBA00022692"/>
    </source>
</evidence>
<feature type="transmembrane region" description="Helical" evidence="5">
    <location>
        <begin position="96"/>
        <end position="115"/>
    </location>
</feature>
<keyword evidence="3 5" id="KW-1133">Transmembrane helix</keyword>
<feature type="transmembrane region" description="Helical" evidence="5">
    <location>
        <begin position="66"/>
        <end position="84"/>
    </location>
</feature>
<feature type="transmembrane region" description="Helical" evidence="5">
    <location>
        <begin position="12"/>
        <end position="29"/>
    </location>
</feature>